<dbReference type="Pfam" id="PF24576">
    <property type="entry name" value="IR75A_N"/>
    <property type="match status" value="1"/>
</dbReference>
<proteinExistence type="predicted"/>
<feature type="domain" description="Ionotropic receptor 75a N-terminal" evidence="1">
    <location>
        <begin position="31"/>
        <end position="147"/>
    </location>
</feature>
<keyword evidence="3" id="KW-1185">Reference proteome</keyword>
<protein>
    <recommendedName>
        <fullName evidence="1">Ionotropic receptor 75a N-terminal domain-containing protein</fullName>
    </recommendedName>
</protein>
<evidence type="ECO:0000313" key="3">
    <source>
        <dbReference type="Proteomes" id="UP001152888"/>
    </source>
</evidence>
<dbReference type="EMBL" id="CAKOFQ010007068">
    <property type="protein sequence ID" value="CAH1989642.1"/>
    <property type="molecule type" value="Genomic_DNA"/>
</dbReference>
<dbReference type="OrthoDB" id="6117597at2759"/>
<dbReference type="Proteomes" id="UP001152888">
    <property type="component" value="Unassembled WGS sequence"/>
</dbReference>
<evidence type="ECO:0000259" key="1">
    <source>
        <dbReference type="Pfam" id="PF24576"/>
    </source>
</evidence>
<accession>A0A9P0LCH1</accession>
<evidence type="ECO:0000313" key="2">
    <source>
        <dbReference type="EMBL" id="CAH1989642.1"/>
    </source>
</evidence>
<sequence length="179" mass="20627">MLKKLTSSGYRVNVAISTEPLEYPIPANRHVFVMSLECENFERALEIADSNMFFASPVKWIFYKHNDTNVSFDNLNILLDSDVTVCTLQKNQTISIEKIYKMHKRCSINVETIGYWTLSGGLVEYGIEKNVLRRRGNLMGTTLDSCIVITNNDSLNHLTDKRYENVFIYTTEQGAFHER</sequence>
<dbReference type="InterPro" id="IPR057074">
    <property type="entry name" value="IR75A_N"/>
</dbReference>
<comment type="caution">
    <text evidence="2">The sequence shown here is derived from an EMBL/GenBank/DDBJ whole genome shotgun (WGS) entry which is preliminary data.</text>
</comment>
<gene>
    <name evidence="2" type="ORF">ACAOBT_LOCUS19152</name>
</gene>
<dbReference type="AlphaFoldDB" id="A0A9P0LCH1"/>
<organism evidence="2 3">
    <name type="scientific">Acanthoscelides obtectus</name>
    <name type="common">Bean weevil</name>
    <name type="synonym">Bruchus obtectus</name>
    <dbReference type="NCBI Taxonomy" id="200917"/>
    <lineage>
        <taxon>Eukaryota</taxon>
        <taxon>Metazoa</taxon>
        <taxon>Ecdysozoa</taxon>
        <taxon>Arthropoda</taxon>
        <taxon>Hexapoda</taxon>
        <taxon>Insecta</taxon>
        <taxon>Pterygota</taxon>
        <taxon>Neoptera</taxon>
        <taxon>Endopterygota</taxon>
        <taxon>Coleoptera</taxon>
        <taxon>Polyphaga</taxon>
        <taxon>Cucujiformia</taxon>
        <taxon>Chrysomeloidea</taxon>
        <taxon>Chrysomelidae</taxon>
        <taxon>Bruchinae</taxon>
        <taxon>Bruchini</taxon>
        <taxon>Acanthoscelides</taxon>
    </lineage>
</organism>
<reference evidence="2" key="1">
    <citation type="submission" date="2022-03" db="EMBL/GenBank/DDBJ databases">
        <authorList>
            <person name="Sayadi A."/>
        </authorList>
    </citation>
    <scope>NUCLEOTIDE SEQUENCE</scope>
</reference>
<name>A0A9P0LCH1_ACAOB</name>